<evidence type="ECO:0000313" key="2">
    <source>
        <dbReference type="Proteomes" id="UP000006867"/>
    </source>
</evidence>
<evidence type="ECO:0008006" key="3">
    <source>
        <dbReference type="Google" id="ProtNLM"/>
    </source>
</evidence>
<dbReference type="EMBL" id="CP002207">
    <property type="protein sequence ID" value="ADP32898.1"/>
    <property type="molecule type" value="Genomic_DNA"/>
</dbReference>
<proteinExistence type="predicted"/>
<reference evidence="1 2" key="1">
    <citation type="journal article" date="2011" name="Front. Microbiol.">
        <title>Genomic signatures of strain selection and enhancement in Bacillus atrophaeus var. globigii, a historical biowarfare simulant.</title>
        <authorList>
            <person name="Gibbons H.S."/>
            <person name="Broomall S.M."/>
            <person name="McNew L.A."/>
            <person name="Daligault H."/>
            <person name="Chapman C."/>
            <person name="Bruce D."/>
            <person name="Karavis M."/>
            <person name="Krepps M."/>
            <person name="McGregor P.A."/>
            <person name="Hong C."/>
            <person name="Park K.H."/>
            <person name="Akmal A."/>
            <person name="Feldman A."/>
            <person name="Lin J.S."/>
            <person name="Chang W.E."/>
            <person name="Higgs B.W."/>
            <person name="Demirev P."/>
            <person name="Lindquist J."/>
            <person name="Liem A."/>
            <person name="Fochler E."/>
            <person name="Read T.D."/>
            <person name="Tapia R."/>
            <person name="Johnson S."/>
            <person name="Bishop-Lilly K.A."/>
            <person name="Detter C."/>
            <person name="Han C."/>
            <person name="Sozhamannan S."/>
            <person name="Rosenzweig C.N."/>
            <person name="Skowronski E.W."/>
        </authorList>
    </citation>
    <scope>NUCLEOTIDE SEQUENCE [LARGE SCALE GENOMIC DNA]</scope>
    <source>
        <strain evidence="1 2">1942</strain>
    </source>
</reference>
<protein>
    <recommendedName>
        <fullName evidence="3">DUF3168 domain-containing protein</fullName>
    </recommendedName>
</protein>
<name>A0ABM5LYQ7_BACA1</name>
<dbReference type="InterPro" id="IPR024411">
    <property type="entry name" value="Tail_terminator_phage"/>
</dbReference>
<organism evidence="1 2">
    <name type="scientific">Bacillus atrophaeus (strain 1942)</name>
    <dbReference type="NCBI Taxonomy" id="720555"/>
    <lineage>
        <taxon>Bacteria</taxon>
        <taxon>Bacillati</taxon>
        <taxon>Bacillota</taxon>
        <taxon>Bacilli</taxon>
        <taxon>Bacillales</taxon>
        <taxon>Bacillaceae</taxon>
        <taxon>Bacillus</taxon>
    </lineage>
</organism>
<dbReference type="Pfam" id="PF12691">
    <property type="entry name" value="Phage_tail_terminator_6"/>
    <property type="match status" value="1"/>
</dbReference>
<gene>
    <name evidence="1" type="ordered locus">BATR1942_09825</name>
</gene>
<dbReference type="Proteomes" id="UP000006867">
    <property type="component" value="Chromosome"/>
</dbReference>
<accession>A0ABM5LYQ7</accession>
<evidence type="ECO:0000313" key="1">
    <source>
        <dbReference type="EMBL" id="ADP32898.1"/>
    </source>
</evidence>
<sequence>MSITDIVGFLKLKGFGNEIYPLAFPATSNDDAILVEIGDGIQPKGVLSDFVITITVRNIHPSKAEQVAMSLINTLHGVTNVLIGDAYIVQMIAQSIMPAYLGKDEENRYFYSVNLRVLV</sequence>
<keyword evidence="2" id="KW-1185">Reference proteome</keyword>
<dbReference type="RefSeq" id="WP_003325613.1">
    <property type="nucleotide sequence ID" value="NC_014639.1"/>
</dbReference>